<gene>
    <name evidence="3" type="ORF">CWR43_17910</name>
</gene>
<dbReference type="InterPro" id="IPR027939">
    <property type="entry name" value="NMT1/THI5"/>
</dbReference>
<name>A0A2N0D7C9_RHISU</name>
<feature type="signal peptide" evidence="1">
    <location>
        <begin position="1"/>
        <end position="34"/>
    </location>
</feature>
<dbReference type="AlphaFoldDB" id="A0A2N0D7C9"/>
<feature type="chain" id="PRO_5015000336" evidence="1">
    <location>
        <begin position="35"/>
        <end position="341"/>
    </location>
</feature>
<keyword evidence="1" id="KW-0732">Signal</keyword>
<protein>
    <submittedName>
        <fullName evidence="3">Nitrate ABC transporter substrate-binding protein</fullName>
    </submittedName>
</protein>
<dbReference type="SUPFAM" id="SSF53850">
    <property type="entry name" value="Periplasmic binding protein-like II"/>
    <property type="match status" value="1"/>
</dbReference>
<evidence type="ECO:0000256" key="1">
    <source>
        <dbReference type="SAM" id="SignalP"/>
    </source>
</evidence>
<reference evidence="3 4" key="1">
    <citation type="submission" date="2017-11" db="EMBL/GenBank/DDBJ databases">
        <authorList>
            <person name="Han C.G."/>
        </authorList>
    </citation>
    <scope>NUCLEOTIDE SEQUENCE [LARGE SCALE GENOMIC DNA]</scope>
    <source>
        <strain evidence="3 4">HCNT1</strain>
    </source>
</reference>
<feature type="domain" description="SsuA/THI5-like" evidence="2">
    <location>
        <begin position="54"/>
        <end position="265"/>
    </location>
</feature>
<reference evidence="3 4" key="2">
    <citation type="submission" date="2017-12" db="EMBL/GenBank/DDBJ databases">
        <title>Genome sequence of Rhizobium sullae HCNT1 isolated from Sulla coronaria nodules and featuring peculiar denitrification phenotypes.</title>
        <authorList>
            <person name="De Diego-Diaz B."/>
            <person name="Treu L."/>
            <person name="Campanaro S."/>
            <person name="Da Silva Duarte V."/>
            <person name="Basaglia M."/>
            <person name="Favaro L."/>
            <person name="Casella S."/>
            <person name="Squartini A."/>
        </authorList>
    </citation>
    <scope>NUCLEOTIDE SEQUENCE [LARGE SCALE GENOMIC DNA]</scope>
    <source>
        <strain evidence="3 4">HCNT1</strain>
    </source>
</reference>
<dbReference type="PANTHER" id="PTHR31528">
    <property type="entry name" value="4-AMINO-5-HYDROXYMETHYL-2-METHYLPYRIMIDINE PHOSPHATE SYNTHASE THI11-RELATED"/>
    <property type="match status" value="1"/>
</dbReference>
<sequence length="341" mass="36018">MTWITNGGKVMQIPKIIKACAVLAAISAACVTSAASQSLEKATLMLNWYVTGLHSPLILGKQKGYFKEEGIDLEILEGRGSGPTVQAVAAENVMFGFADLTSMMALVAKGAPVISVGSALQTSPFAVVSLKEKGIEKPSDIQGRTIAMTPGDSPSQSWPLFMEKNGLQASDFKTVSGDAKTKVNAVITGQADALLGFATDQGSQIESVTGKPVTNMLFADHGVNSIGSSFIVNLETVEENPELIKKVMRAATRSFEYTVQHPQEAVDAVRASYPNAGSAESLLSGLNTAIPLLKSPGSADLRPLRVTSAQIQETIKTMIAVGTLKTSDDDVSKYYTDAFLP</sequence>
<organism evidence="3 4">
    <name type="scientific">Rhizobium sullae</name>
    <name type="common">Rhizobium hedysari</name>
    <dbReference type="NCBI Taxonomy" id="50338"/>
    <lineage>
        <taxon>Bacteria</taxon>
        <taxon>Pseudomonadati</taxon>
        <taxon>Pseudomonadota</taxon>
        <taxon>Alphaproteobacteria</taxon>
        <taxon>Hyphomicrobiales</taxon>
        <taxon>Rhizobiaceae</taxon>
        <taxon>Rhizobium/Agrobacterium group</taxon>
        <taxon>Rhizobium</taxon>
    </lineage>
</organism>
<dbReference type="PANTHER" id="PTHR31528:SF15">
    <property type="entry name" value="RIBOFLAVIN-BINDING PROTEIN RIBY"/>
    <property type="match status" value="1"/>
</dbReference>
<proteinExistence type="predicted"/>
<evidence type="ECO:0000259" key="2">
    <source>
        <dbReference type="Pfam" id="PF09084"/>
    </source>
</evidence>
<comment type="caution">
    <text evidence="3">The sequence shown here is derived from an EMBL/GenBank/DDBJ whole genome shotgun (WGS) entry which is preliminary data.</text>
</comment>
<evidence type="ECO:0000313" key="3">
    <source>
        <dbReference type="EMBL" id="PKA42009.1"/>
    </source>
</evidence>
<dbReference type="InterPro" id="IPR015168">
    <property type="entry name" value="SsuA/THI5"/>
</dbReference>
<dbReference type="Pfam" id="PF09084">
    <property type="entry name" value="NMT1"/>
    <property type="match status" value="1"/>
</dbReference>
<dbReference type="EMBL" id="PIQN01000014">
    <property type="protein sequence ID" value="PKA42009.1"/>
    <property type="molecule type" value="Genomic_DNA"/>
</dbReference>
<evidence type="ECO:0000313" key="4">
    <source>
        <dbReference type="Proteomes" id="UP000232164"/>
    </source>
</evidence>
<dbReference type="STRING" id="1041146.GCA_000427985_01438"/>
<accession>A0A2N0D7C9</accession>
<dbReference type="GO" id="GO:0009228">
    <property type="term" value="P:thiamine biosynthetic process"/>
    <property type="evidence" value="ECO:0007669"/>
    <property type="project" value="InterPro"/>
</dbReference>
<dbReference type="Proteomes" id="UP000232164">
    <property type="component" value="Unassembled WGS sequence"/>
</dbReference>
<dbReference type="Gene3D" id="3.40.190.10">
    <property type="entry name" value="Periplasmic binding protein-like II"/>
    <property type="match status" value="2"/>
</dbReference>